<gene>
    <name evidence="2" type="ORF">ACFQNJ_15305</name>
</gene>
<dbReference type="EMBL" id="JBHTBX010000011">
    <property type="protein sequence ID" value="MFC7435882.1"/>
    <property type="molecule type" value="Genomic_DNA"/>
</dbReference>
<dbReference type="RefSeq" id="WP_374639420.1">
    <property type="nucleotide sequence ID" value="NZ_JBHTBX010000011.1"/>
</dbReference>
<sequence>MSSGEILAAAAHLHVLLRRKTGRVTDTEWMAGNREYARAMIAFARDSATQDGHTDLLPLAERLETLMALAVPTATSARETKAPRSGNDSSFEPAEPATSGQPAPDALSSRYIGRLR</sequence>
<name>A0ABW2RCQ1_9BURK</name>
<dbReference type="Proteomes" id="UP001596495">
    <property type="component" value="Unassembled WGS sequence"/>
</dbReference>
<reference evidence="3" key="1">
    <citation type="journal article" date="2019" name="Int. J. Syst. Evol. Microbiol.">
        <title>The Global Catalogue of Microorganisms (GCM) 10K type strain sequencing project: providing services to taxonomists for standard genome sequencing and annotation.</title>
        <authorList>
            <consortium name="The Broad Institute Genomics Platform"/>
            <consortium name="The Broad Institute Genome Sequencing Center for Infectious Disease"/>
            <person name="Wu L."/>
            <person name="Ma J."/>
        </authorList>
    </citation>
    <scope>NUCLEOTIDE SEQUENCE [LARGE SCALE GENOMIC DNA]</scope>
    <source>
        <strain evidence="3">CCUG 54518</strain>
    </source>
</reference>
<evidence type="ECO:0000313" key="2">
    <source>
        <dbReference type="EMBL" id="MFC7435882.1"/>
    </source>
</evidence>
<organism evidence="2 3">
    <name type="scientific">Hydrogenophaga bisanensis</name>
    <dbReference type="NCBI Taxonomy" id="439611"/>
    <lineage>
        <taxon>Bacteria</taxon>
        <taxon>Pseudomonadati</taxon>
        <taxon>Pseudomonadota</taxon>
        <taxon>Betaproteobacteria</taxon>
        <taxon>Burkholderiales</taxon>
        <taxon>Comamonadaceae</taxon>
        <taxon>Hydrogenophaga</taxon>
    </lineage>
</organism>
<keyword evidence="3" id="KW-1185">Reference proteome</keyword>
<accession>A0ABW2RCQ1</accession>
<feature type="region of interest" description="Disordered" evidence="1">
    <location>
        <begin position="72"/>
        <end position="116"/>
    </location>
</feature>
<evidence type="ECO:0000313" key="3">
    <source>
        <dbReference type="Proteomes" id="UP001596495"/>
    </source>
</evidence>
<comment type="caution">
    <text evidence="2">The sequence shown here is derived from an EMBL/GenBank/DDBJ whole genome shotgun (WGS) entry which is preliminary data.</text>
</comment>
<protein>
    <submittedName>
        <fullName evidence="2">Uncharacterized protein</fullName>
    </submittedName>
</protein>
<evidence type="ECO:0000256" key="1">
    <source>
        <dbReference type="SAM" id="MobiDB-lite"/>
    </source>
</evidence>
<proteinExistence type="predicted"/>